<evidence type="ECO:0000313" key="2">
    <source>
        <dbReference type="EMBL" id="EKC71894.1"/>
    </source>
</evidence>
<comment type="caution">
    <text evidence="2">The sequence shown here is derived from an EMBL/GenBank/DDBJ whole genome shotgun (WGS) entry which is preliminary data.</text>
</comment>
<dbReference type="GO" id="GO:0004146">
    <property type="term" value="F:dihydrofolate reductase activity"/>
    <property type="evidence" value="ECO:0007669"/>
    <property type="project" value="UniProtKB-EC"/>
</dbReference>
<reference evidence="2" key="1">
    <citation type="journal article" date="2013" name="Environ. Microbiol.">
        <title>Microbiota from the distal guts of lean and obese adolescents exhibit partial functional redundancy besides clear differences in community structure.</title>
        <authorList>
            <person name="Ferrer M."/>
            <person name="Ruiz A."/>
            <person name="Lanza F."/>
            <person name="Haange S.B."/>
            <person name="Oberbach A."/>
            <person name="Till H."/>
            <person name="Bargiela R."/>
            <person name="Campoy C."/>
            <person name="Segura M.T."/>
            <person name="Richter M."/>
            <person name="von Bergen M."/>
            <person name="Seifert J."/>
            <person name="Suarez A."/>
        </authorList>
    </citation>
    <scope>NUCLEOTIDE SEQUENCE</scope>
</reference>
<feature type="domain" description="DHFR" evidence="1">
    <location>
        <begin position="1"/>
        <end position="65"/>
    </location>
</feature>
<dbReference type="PROSITE" id="PS51330">
    <property type="entry name" value="DHFR_2"/>
    <property type="match status" value="1"/>
</dbReference>
<sequence length="68" mass="8072">MLGGGSVYEQLLPYCEKAHITKILHSFEADTFFPNLDNNPEWEKENEEEIVTGEKYPFKYVTYVRRKK</sequence>
<dbReference type="SUPFAM" id="SSF53597">
    <property type="entry name" value="Dihydrofolate reductase-like"/>
    <property type="match status" value="1"/>
</dbReference>
<dbReference type="InterPro" id="IPR001796">
    <property type="entry name" value="DHFR_dom"/>
</dbReference>
<evidence type="ECO:0000259" key="1">
    <source>
        <dbReference type="PROSITE" id="PS51330"/>
    </source>
</evidence>
<keyword evidence="2" id="KW-0560">Oxidoreductase</keyword>
<protein>
    <submittedName>
        <fullName evidence="2">Dihydrofolate reductase</fullName>
        <ecNumber evidence="2">1.5.1.3</ecNumber>
    </submittedName>
</protein>
<dbReference type="GO" id="GO:0046654">
    <property type="term" value="P:tetrahydrofolate biosynthetic process"/>
    <property type="evidence" value="ECO:0007669"/>
    <property type="project" value="InterPro"/>
</dbReference>
<dbReference type="EC" id="1.5.1.3" evidence="2"/>
<dbReference type="InterPro" id="IPR024072">
    <property type="entry name" value="DHFR-like_dom_sf"/>
</dbReference>
<name>K1TW93_9ZZZZ</name>
<gene>
    <name evidence="2" type="ORF">OBE_03164</name>
</gene>
<dbReference type="AlphaFoldDB" id="K1TW93"/>
<proteinExistence type="predicted"/>
<dbReference type="Pfam" id="PF00186">
    <property type="entry name" value="DHFR_1"/>
    <property type="match status" value="1"/>
</dbReference>
<accession>K1TW93</accession>
<dbReference type="Gene3D" id="3.40.430.10">
    <property type="entry name" value="Dihydrofolate Reductase, subunit A"/>
    <property type="match status" value="1"/>
</dbReference>
<dbReference type="EMBL" id="AJWZ01002099">
    <property type="protein sequence ID" value="EKC71894.1"/>
    <property type="molecule type" value="Genomic_DNA"/>
</dbReference>
<organism evidence="2">
    <name type="scientific">human gut metagenome</name>
    <dbReference type="NCBI Taxonomy" id="408170"/>
    <lineage>
        <taxon>unclassified sequences</taxon>
        <taxon>metagenomes</taxon>
        <taxon>organismal metagenomes</taxon>
    </lineage>
</organism>